<gene>
    <name evidence="3" type="primary">ga08967</name>
    <name evidence="3" type="ORF">PR202_ga08967</name>
</gene>
<dbReference type="EMBL" id="BQKI01000004">
    <property type="protein sequence ID" value="GJM92491.1"/>
    <property type="molecule type" value="Genomic_DNA"/>
</dbReference>
<reference evidence="3" key="1">
    <citation type="journal article" date="2018" name="DNA Res.">
        <title>Multiple hybrid de novo genome assembly of finger millet, an orphan allotetraploid crop.</title>
        <authorList>
            <person name="Hatakeyama M."/>
            <person name="Aluri S."/>
            <person name="Balachadran M.T."/>
            <person name="Sivarajan S.R."/>
            <person name="Patrignani A."/>
            <person name="Gruter S."/>
            <person name="Poveda L."/>
            <person name="Shimizu-Inatsugi R."/>
            <person name="Baeten J."/>
            <person name="Francoijs K.J."/>
            <person name="Nataraja K.N."/>
            <person name="Reddy Y.A.N."/>
            <person name="Phadnis S."/>
            <person name="Ravikumar R.L."/>
            <person name="Schlapbach R."/>
            <person name="Sreeman S.M."/>
            <person name="Shimizu K.K."/>
        </authorList>
    </citation>
    <scope>NUCLEOTIDE SEQUENCE</scope>
</reference>
<comment type="caution">
    <text evidence="3">The sequence shown here is derived from an EMBL/GenBank/DDBJ whole genome shotgun (WGS) entry which is preliminary data.</text>
</comment>
<organism evidence="3 4">
    <name type="scientific">Eleusine coracana subsp. coracana</name>
    <dbReference type="NCBI Taxonomy" id="191504"/>
    <lineage>
        <taxon>Eukaryota</taxon>
        <taxon>Viridiplantae</taxon>
        <taxon>Streptophyta</taxon>
        <taxon>Embryophyta</taxon>
        <taxon>Tracheophyta</taxon>
        <taxon>Spermatophyta</taxon>
        <taxon>Magnoliopsida</taxon>
        <taxon>Liliopsida</taxon>
        <taxon>Poales</taxon>
        <taxon>Poaceae</taxon>
        <taxon>PACMAD clade</taxon>
        <taxon>Chloridoideae</taxon>
        <taxon>Cynodonteae</taxon>
        <taxon>Eleusininae</taxon>
        <taxon>Eleusine</taxon>
    </lineage>
</organism>
<dbReference type="PANTHER" id="PTHR45763">
    <property type="entry name" value="HYDROLASE, ALPHA/BETA FOLD FAMILY PROTEIN, EXPRESSED-RELATED"/>
    <property type="match status" value="1"/>
</dbReference>
<keyword evidence="1" id="KW-0732">Signal</keyword>
<accession>A0AAV5C1H4</accession>
<dbReference type="Gene3D" id="3.40.50.1820">
    <property type="entry name" value="alpha/beta hydrolase"/>
    <property type="match status" value="1"/>
</dbReference>
<dbReference type="FunFam" id="3.40.50.1820:FF:000270">
    <property type="entry name" value="Alpha/beta-Hydrolases superfamily protein"/>
    <property type="match status" value="1"/>
</dbReference>
<evidence type="ECO:0000313" key="3">
    <source>
        <dbReference type="EMBL" id="GJM92491.1"/>
    </source>
</evidence>
<evidence type="ECO:0000259" key="2">
    <source>
        <dbReference type="Pfam" id="PF00561"/>
    </source>
</evidence>
<feature type="chain" id="PRO_5043349334" description="AB hydrolase-1 domain-containing protein" evidence="1">
    <location>
        <begin position="26"/>
        <end position="371"/>
    </location>
</feature>
<reference evidence="3" key="2">
    <citation type="submission" date="2021-12" db="EMBL/GenBank/DDBJ databases">
        <title>Resequencing data analysis of finger millet.</title>
        <authorList>
            <person name="Hatakeyama M."/>
            <person name="Aluri S."/>
            <person name="Balachadran M.T."/>
            <person name="Sivarajan S.R."/>
            <person name="Poveda L."/>
            <person name="Shimizu-Inatsugi R."/>
            <person name="Schlapbach R."/>
            <person name="Sreeman S.M."/>
            <person name="Shimizu K.K."/>
        </authorList>
    </citation>
    <scope>NUCLEOTIDE SEQUENCE</scope>
</reference>
<sequence length="371" mass="41402">MVNSCAKVGIASAVALLLGWAYQAARPPPPAILGSPGGPTVTSPRVRLKDGRYIAYKEAGVDRKTAKFKIIFTHGFASTKESGFPMSQVEEIVCCLVQELAEELGIYMLYFDRAGYGDSDANPARGLKSDATDVEELADALQLGEKFYVVGSSMGGYTAWSCLHYIPQRLAGVALVVPAVNYWWPLPADVSRSAFEKLDVRDRRTSWIAHHMPSLFYAWITQKWFAMSPIVKGERDAFTDWDWEVLTEFRRKNPESGQADPAKATQQGTYESLCRDVTILFGNWEFDPTEIKNPFPNDEGVVSIWQGYEDKIVRVEIQRYVAQKLPWVRYHEHREAGHALPNKDGVGDDIIRELLLGAAHAGLQSGIRQDG</sequence>
<dbReference type="InterPro" id="IPR029058">
    <property type="entry name" value="AB_hydrolase_fold"/>
</dbReference>
<feature type="domain" description="AB hydrolase-1" evidence="2">
    <location>
        <begin position="70"/>
        <end position="339"/>
    </location>
</feature>
<feature type="signal peptide" evidence="1">
    <location>
        <begin position="1"/>
        <end position="25"/>
    </location>
</feature>
<proteinExistence type="predicted"/>
<dbReference type="Proteomes" id="UP001054889">
    <property type="component" value="Unassembled WGS sequence"/>
</dbReference>
<name>A0AAV5C1H4_ELECO</name>
<evidence type="ECO:0000313" key="4">
    <source>
        <dbReference type="Proteomes" id="UP001054889"/>
    </source>
</evidence>
<dbReference type="SUPFAM" id="SSF53474">
    <property type="entry name" value="alpha/beta-Hydrolases"/>
    <property type="match status" value="1"/>
</dbReference>
<dbReference type="PANTHER" id="PTHR45763:SF49">
    <property type="entry name" value="OS01G0859200 PROTEIN"/>
    <property type="match status" value="1"/>
</dbReference>
<dbReference type="Pfam" id="PF00561">
    <property type="entry name" value="Abhydrolase_1"/>
    <property type="match status" value="1"/>
</dbReference>
<dbReference type="AlphaFoldDB" id="A0AAV5C1H4"/>
<protein>
    <recommendedName>
        <fullName evidence="2">AB hydrolase-1 domain-containing protein</fullName>
    </recommendedName>
</protein>
<evidence type="ECO:0000256" key="1">
    <source>
        <dbReference type="SAM" id="SignalP"/>
    </source>
</evidence>
<dbReference type="InterPro" id="IPR000073">
    <property type="entry name" value="AB_hydrolase_1"/>
</dbReference>
<keyword evidence="4" id="KW-1185">Reference proteome</keyword>